<keyword evidence="2" id="KW-1185">Reference proteome</keyword>
<gene>
    <name evidence="1" type="ORF">LARSCL_LOCUS16478</name>
</gene>
<evidence type="ECO:0000313" key="1">
    <source>
        <dbReference type="EMBL" id="CAL1290419.1"/>
    </source>
</evidence>
<name>A0AAV2B4R2_9ARAC</name>
<reference evidence="1 2" key="1">
    <citation type="submission" date="2024-04" db="EMBL/GenBank/DDBJ databases">
        <authorList>
            <person name="Rising A."/>
            <person name="Reimegard J."/>
            <person name="Sonavane S."/>
            <person name="Akerstrom W."/>
            <person name="Nylinder S."/>
            <person name="Hedman E."/>
            <person name="Kallberg Y."/>
        </authorList>
    </citation>
    <scope>NUCLEOTIDE SEQUENCE [LARGE SCALE GENOMIC DNA]</scope>
</reference>
<protein>
    <submittedName>
        <fullName evidence="1">Uncharacterized protein</fullName>
    </submittedName>
</protein>
<sequence>MSTISFRNKGREALRFELDFDSLTRITCKYSNISRGNRVTYVKEASAVRSTILDEVSCQCVEFRVNRELVVSHKVSAAIVMETCSIRIFNVWMKKRIGVLCFFKVT</sequence>
<organism evidence="1 2">
    <name type="scientific">Larinioides sclopetarius</name>
    <dbReference type="NCBI Taxonomy" id="280406"/>
    <lineage>
        <taxon>Eukaryota</taxon>
        <taxon>Metazoa</taxon>
        <taxon>Ecdysozoa</taxon>
        <taxon>Arthropoda</taxon>
        <taxon>Chelicerata</taxon>
        <taxon>Arachnida</taxon>
        <taxon>Araneae</taxon>
        <taxon>Araneomorphae</taxon>
        <taxon>Entelegynae</taxon>
        <taxon>Araneoidea</taxon>
        <taxon>Araneidae</taxon>
        <taxon>Larinioides</taxon>
    </lineage>
</organism>
<accession>A0AAV2B4R2</accession>
<dbReference type="AlphaFoldDB" id="A0AAV2B4R2"/>
<comment type="caution">
    <text evidence="1">The sequence shown here is derived from an EMBL/GenBank/DDBJ whole genome shotgun (WGS) entry which is preliminary data.</text>
</comment>
<proteinExistence type="predicted"/>
<dbReference type="Proteomes" id="UP001497382">
    <property type="component" value="Unassembled WGS sequence"/>
</dbReference>
<evidence type="ECO:0000313" key="2">
    <source>
        <dbReference type="Proteomes" id="UP001497382"/>
    </source>
</evidence>
<dbReference type="EMBL" id="CAXIEN010000264">
    <property type="protein sequence ID" value="CAL1290419.1"/>
    <property type="molecule type" value="Genomic_DNA"/>
</dbReference>